<dbReference type="EMBL" id="QJKJ01007870">
    <property type="protein sequence ID" value="RDX81632.1"/>
    <property type="molecule type" value="Genomic_DNA"/>
</dbReference>
<dbReference type="InterPro" id="IPR043502">
    <property type="entry name" value="DNA/RNA_pol_sf"/>
</dbReference>
<dbReference type="SUPFAM" id="SSF56672">
    <property type="entry name" value="DNA/RNA polymerases"/>
    <property type="match status" value="1"/>
</dbReference>
<proteinExistence type="predicted"/>
<dbReference type="Proteomes" id="UP000257109">
    <property type="component" value="Unassembled WGS sequence"/>
</dbReference>
<dbReference type="InterPro" id="IPR013103">
    <property type="entry name" value="RVT_2"/>
</dbReference>
<dbReference type="PANTHER" id="PTHR11439">
    <property type="entry name" value="GAG-POL-RELATED RETROTRANSPOSON"/>
    <property type="match status" value="1"/>
</dbReference>
<feature type="domain" description="Reverse transcriptase Ty1/copia-type" evidence="1">
    <location>
        <begin position="33"/>
        <end position="266"/>
    </location>
</feature>
<comment type="caution">
    <text evidence="2">The sequence shown here is derived from an EMBL/GenBank/DDBJ whole genome shotgun (WGS) entry which is preliminary data.</text>
</comment>
<feature type="non-terminal residue" evidence="2">
    <location>
        <position position="430"/>
    </location>
</feature>
<dbReference type="PANTHER" id="PTHR11439:SF467">
    <property type="entry name" value="INTEGRASE CATALYTIC DOMAIN-CONTAINING PROTEIN"/>
    <property type="match status" value="1"/>
</dbReference>
<keyword evidence="3" id="KW-1185">Reference proteome</keyword>
<reference evidence="2" key="1">
    <citation type="submission" date="2018-05" db="EMBL/GenBank/DDBJ databases">
        <title>Draft genome of Mucuna pruriens seed.</title>
        <authorList>
            <person name="Nnadi N.E."/>
            <person name="Vos R."/>
            <person name="Hasami M.H."/>
            <person name="Devisetty U.K."/>
            <person name="Aguiy J.C."/>
        </authorList>
    </citation>
    <scope>NUCLEOTIDE SEQUENCE [LARGE SCALE GENOMIC DNA]</scope>
    <source>
        <strain evidence="2">JCA_2017</strain>
    </source>
</reference>
<evidence type="ECO:0000259" key="1">
    <source>
        <dbReference type="Pfam" id="PF07727"/>
    </source>
</evidence>
<dbReference type="CDD" id="cd09272">
    <property type="entry name" value="RNase_HI_RT_Ty1"/>
    <property type="match status" value="1"/>
</dbReference>
<name>A0A371FTM2_MUCPR</name>
<accession>A0A371FTM2</accession>
<evidence type="ECO:0000313" key="2">
    <source>
        <dbReference type="EMBL" id="RDX81632.1"/>
    </source>
</evidence>
<feature type="non-terminal residue" evidence="2">
    <location>
        <position position="1"/>
    </location>
</feature>
<dbReference type="Pfam" id="PF07727">
    <property type="entry name" value="RVT_2"/>
    <property type="match status" value="1"/>
</dbReference>
<dbReference type="AlphaFoldDB" id="A0A371FTM2"/>
<sequence>MSTVSIPTRVQEALIDPKWVAAMIEEMQALERNQTWDIVTLLEGKKSVGCKWVFTVKHMPNGTIDQYKARLVARDFTQTYGVDYQETFAPTAKLNTIQVLLSLAANFDRPLQHSDVKNVFLHANLSEEIYMSMPPGYNFSGDTSLVFKLKKAVYGLKQLPRVWFRRFQLAMKKYGYTQNNADHTLFLKPQDGKITILIIHVNDMIVTGNDIDKMAKLKTYLASKFDIKDLGGLKYFLGIEVARSKQGIFLSQHWKYVLNLLKETVMALIEELPNHVPIDKGRYQSLVGRLIYLSRTRPDIAYVVSVVSRFMHNPSEVHMKATFRIMRYLKFAPKKGLTFSKHNHVTVNGYCDSDWDAKGERRQSITSKKQKVVSLSSTKAEYRITIKGIEELLWLKRLVEKLSFLAEGTMKLYCDIGIGMSHAYNYGVII</sequence>
<evidence type="ECO:0000313" key="3">
    <source>
        <dbReference type="Proteomes" id="UP000257109"/>
    </source>
</evidence>
<dbReference type="OrthoDB" id="1738684at2759"/>
<organism evidence="2 3">
    <name type="scientific">Mucuna pruriens</name>
    <name type="common">Velvet bean</name>
    <name type="synonym">Dolichos pruriens</name>
    <dbReference type="NCBI Taxonomy" id="157652"/>
    <lineage>
        <taxon>Eukaryota</taxon>
        <taxon>Viridiplantae</taxon>
        <taxon>Streptophyta</taxon>
        <taxon>Embryophyta</taxon>
        <taxon>Tracheophyta</taxon>
        <taxon>Spermatophyta</taxon>
        <taxon>Magnoliopsida</taxon>
        <taxon>eudicotyledons</taxon>
        <taxon>Gunneridae</taxon>
        <taxon>Pentapetalae</taxon>
        <taxon>rosids</taxon>
        <taxon>fabids</taxon>
        <taxon>Fabales</taxon>
        <taxon>Fabaceae</taxon>
        <taxon>Papilionoideae</taxon>
        <taxon>50 kb inversion clade</taxon>
        <taxon>NPAAA clade</taxon>
        <taxon>indigoferoid/millettioid clade</taxon>
        <taxon>Phaseoleae</taxon>
        <taxon>Mucuna</taxon>
    </lineage>
</organism>
<protein>
    <recommendedName>
        <fullName evidence="1">Reverse transcriptase Ty1/copia-type domain-containing protein</fullName>
    </recommendedName>
</protein>
<gene>
    <name evidence="2" type="ORF">CR513_37665</name>
</gene>